<organism evidence="2 3">
    <name type="scientific">Aquimarina gracilis</name>
    <dbReference type="NCBI Taxonomy" id="874422"/>
    <lineage>
        <taxon>Bacteria</taxon>
        <taxon>Pseudomonadati</taxon>
        <taxon>Bacteroidota</taxon>
        <taxon>Flavobacteriia</taxon>
        <taxon>Flavobacteriales</taxon>
        <taxon>Flavobacteriaceae</taxon>
        <taxon>Aquimarina</taxon>
    </lineage>
</organism>
<dbReference type="Proteomes" id="UP001327027">
    <property type="component" value="Unassembled WGS sequence"/>
</dbReference>
<keyword evidence="1" id="KW-0732">Signal</keyword>
<evidence type="ECO:0000313" key="3">
    <source>
        <dbReference type="Proteomes" id="UP001327027"/>
    </source>
</evidence>
<evidence type="ECO:0000313" key="2">
    <source>
        <dbReference type="EMBL" id="MEB3344544.1"/>
    </source>
</evidence>
<evidence type="ECO:0008006" key="4">
    <source>
        <dbReference type="Google" id="ProtNLM"/>
    </source>
</evidence>
<keyword evidence="3" id="KW-1185">Reference proteome</keyword>
<feature type="signal peptide" evidence="1">
    <location>
        <begin position="1"/>
        <end position="22"/>
    </location>
</feature>
<evidence type="ECO:0000256" key="1">
    <source>
        <dbReference type="SAM" id="SignalP"/>
    </source>
</evidence>
<gene>
    <name evidence="2" type="ORF">U6A24_03675</name>
</gene>
<protein>
    <recommendedName>
        <fullName evidence="4">Adhesin domain-containing protein</fullName>
    </recommendedName>
</protein>
<proteinExistence type="predicted"/>
<accession>A0ABU5ZR66</accession>
<sequence length="459" mass="51764">MKYKLNNNLFALGFVCCASLFAQDKQNKLSEKIAVNNNVTVNLNTSHTNIVFETWGRNTIEVEAYLEGGLNDENSRRILDSWQVDVLGNEREITINSAAGNLWSGNVTASNIKIDKKNLQELRMLSPMIADMLGPFIENIAKNPMPNALSENHVNYGNTKSKSDGEEKYIQQWENQIREKFSEDLENEKQKWASQLKDDNSKNISGQMQLQMEAWGQQYGKQMNAWASQLITDIENQQNGVANVTVYQYRANKVNTNNTSKIIKVRIPEEAKLRLNIRHGDVQLAKEAKNVKASLSHTRLSANVIEGDQTFIKASYSPVFVREWNNGKLVVNYVKNCRIQTAKNLLVNADSSNIYIQQLEENGAISGSFGVITIENLGESFSTLDLVVQNSDFNLKLPNTAFNLSYSGAQSLISLPRTLQINTRKNFGNVFINGFQNTRSTDKMITINAKYSEIVLKNK</sequence>
<feature type="chain" id="PRO_5047534704" description="Adhesin domain-containing protein" evidence="1">
    <location>
        <begin position="23"/>
        <end position="459"/>
    </location>
</feature>
<comment type="caution">
    <text evidence="2">The sequence shown here is derived from an EMBL/GenBank/DDBJ whole genome shotgun (WGS) entry which is preliminary data.</text>
</comment>
<dbReference type="RefSeq" id="WP_324178586.1">
    <property type="nucleotide sequence ID" value="NZ_BAABAW010000003.1"/>
</dbReference>
<reference evidence="2 3" key="1">
    <citation type="journal article" date="2013" name="Int. J. Syst. Evol. Microbiol.">
        <title>Aquimarina gracilis sp. nov., isolated from the gut microflora of a mussel, Mytilus coruscus, and emended description of Aquimarina spongiae.</title>
        <authorList>
            <person name="Park S.C."/>
            <person name="Choe H.N."/>
            <person name="Baik K.S."/>
            <person name="Seong C.N."/>
        </authorList>
    </citation>
    <scope>NUCLEOTIDE SEQUENCE [LARGE SCALE GENOMIC DNA]</scope>
    <source>
        <strain evidence="2 3">PSC32</strain>
    </source>
</reference>
<name>A0ABU5ZR66_9FLAO</name>
<dbReference type="EMBL" id="JAYKLX010000002">
    <property type="protein sequence ID" value="MEB3344544.1"/>
    <property type="molecule type" value="Genomic_DNA"/>
</dbReference>